<keyword evidence="3 4" id="KW-0472">Membrane</keyword>
<keyword evidence="4" id="KW-0406">Ion transport</keyword>
<name>A0ABN7SYA0_OIKDI</name>
<dbReference type="PANTHER" id="PTHR12483">
    <property type="entry name" value="SOLUTE CARRIER FAMILY 31 COPPER TRANSPORTERS"/>
    <property type="match status" value="1"/>
</dbReference>
<proteinExistence type="inferred from homology"/>
<evidence type="ECO:0000256" key="4">
    <source>
        <dbReference type="RuleBase" id="RU367022"/>
    </source>
</evidence>
<comment type="subcellular location">
    <subcellularLocation>
        <location evidence="4">Membrane</location>
        <topology evidence="4">Multi-pass membrane protein</topology>
    </subcellularLocation>
</comment>
<keyword evidence="4" id="KW-0813">Transport</keyword>
<dbReference type="InterPro" id="IPR007274">
    <property type="entry name" value="Cop_transporter"/>
</dbReference>
<organism evidence="5 6">
    <name type="scientific">Oikopleura dioica</name>
    <name type="common">Tunicate</name>
    <dbReference type="NCBI Taxonomy" id="34765"/>
    <lineage>
        <taxon>Eukaryota</taxon>
        <taxon>Metazoa</taxon>
        <taxon>Chordata</taxon>
        <taxon>Tunicata</taxon>
        <taxon>Appendicularia</taxon>
        <taxon>Copelata</taxon>
        <taxon>Oikopleuridae</taxon>
        <taxon>Oikopleura</taxon>
    </lineage>
</organism>
<keyword evidence="4" id="KW-0186">Copper</keyword>
<keyword evidence="6" id="KW-1185">Reference proteome</keyword>
<accession>A0ABN7SYA0</accession>
<feature type="transmembrane region" description="Helical" evidence="4">
    <location>
        <begin position="37"/>
        <end position="61"/>
    </location>
</feature>
<dbReference type="Proteomes" id="UP001158576">
    <property type="component" value="Chromosome 2"/>
</dbReference>
<dbReference type="Pfam" id="PF04145">
    <property type="entry name" value="Ctr"/>
    <property type="match status" value="2"/>
</dbReference>
<feature type="transmembrane region" description="Helical" evidence="4">
    <location>
        <begin position="81"/>
        <end position="100"/>
    </location>
</feature>
<protein>
    <recommendedName>
        <fullName evidence="4">Copper transport protein</fullName>
    </recommendedName>
</protein>
<evidence type="ECO:0000256" key="2">
    <source>
        <dbReference type="ARBA" id="ARBA00022989"/>
    </source>
</evidence>
<gene>
    <name evidence="5" type="ORF">OKIOD_LOCUS13371</name>
</gene>
<dbReference type="EMBL" id="OU015567">
    <property type="protein sequence ID" value="CAG5110179.1"/>
    <property type="molecule type" value="Genomic_DNA"/>
</dbReference>
<reference evidence="5 6" key="1">
    <citation type="submission" date="2021-04" db="EMBL/GenBank/DDBJ databases">
        <authorList>
            <person name="Bliznina A."/>
        </authorList>
    </citation>
    <scope>NUCLEOTIDE SEQUENCE [LARGE SCALE GENOMIC DNA]</scope>
</reference>
<feature type="transmembrane region" description="Helical" evidence="4">
    <location>
        <begin position="106"/>
        <end position="125"/>
    </location>
</feature>
<evidence type="ECO:0000313" key="5">
    <source>
        <dbReference type="EMBL" id="CAG5110179.1"/>
    </source>
</evidence>
<keyword evidence="2 4" id="KW-1133">Transmembrane helix</keyword>
<dbReference type="PANTHER" id="PTHR12483:SF115">
    <property type="entry name" value="COPPER TRANSPORT PROTEIN"/>
    <property type="match status" value="1"/>
</dbReference>
<evidence type="ECO:0000313" key="6">
    <source>
        <dbReference type="Proteomes" id="UP001158576"/>
    </source>
</evidence>
<keyword evidence="4" id="KW-0187">Copper transport</keyword>
<evidence type="ECO:0000256" key="3">
    <source>
        <dbReference type="ARBA" id="ARBA00023136"/>
    </source>
</evidence>
<keyword evidence="1 4" id="KW-0812">Transmembrane</keyword>
<evidence type="ECO:0000256" key="1">
    <source>
        <dbReference type="ARBA" id="ARBA00022692"/>
    </source>
</evidence>
<sequence>MEDQENMEMMMMPMYFSNHWGFYLLWEKWMIMSAKQEIGACFAFFFMAIFFEGIKALRFYFEQKITDDIYFGFREIAFSKFYVLSSLLYIPQVTFGYYIMLATMSYNYGVFFSIVFGLATGNFLFSWRSVGKKIEGDGCC</sequence>
<comment type="similarity">
    <text evidence="4">Belongs to the copper transporter (Ctr) (TC 1.A.56) family. SLC31A subfamily.</text>
</comment>